<evidence type="ECO:0000256" key="1">
    <source>
        <dbReference type="ARBA" id="ARBA00022723"/>
    </source>
</evidence>
<dbReference type="RefSeq" id="WP_188537776.1">
    <property type="nucleotide sequence ID" value="NZ_BMFT01000001.1"/>
</dbReference>
<sequence>MKVRKRLYSMLVALLAILLVASCASKTSNVESLPSGTSSGSNTGSTSNGQSYKIDKQTNTIVPIDPQKHETNVVLLTFDDGPNPEVSTKILNTLDKHKAKAIFFMNGPQIEKNPELVKLVHERGQMIGNHSWDHIDLSEESKDSVVKQMGDVQKAVMDITETAPIFIRPPYLSINENVTQAAEENNLNIITITIDSRDWEMSAEKNDPEELAQRIADQLHPGANILMHELPWTAEALEILLTKATEKGYSFVDPMNIQID</sequence>
<reference evidence="7" key="1">
    <citation type="journal article" date="2019" name="Int. J. Syst. Evol. Microbiol.">
        <title>The Global Catalogue of Microorganisms (GCM) 10K type strain sequencing project: providing services to taxonomists for standard genome sequencing and annotation.</title>
        <authorList>
            <consortium name="The Broad Institute Genomics Platform"/>
            <consortium name="The Broad Institute Genome Sequencing Center for Infectious Disease"/>
            <person name="Wu L."/>
            <person name="Ma J."/>
        </authorList>
    </citation>
    <scope>NUCLEOTIDE SEQUENCE [LARGE SCALE GENOMIC DNA]</scope>
    <source>
        <strain evidence="7">CGMCC 1.12769</strain>
    </source>
</reference>
<dbReference type="Gene3D" id="3.20.20.370">
    <property type="entry name" value="Glycoside hydrolase/deacetylase"/>
    <property type="match status" value="1"/>
</dbReference>
<feature type="region of interest" description="Disordered" evidence="3">
    <location>
        <begin position="29"/>
        <end position="59"/>
    </location>
</feature>
<dbReference type="CDD" id="cd10917">
    <property type="entry name" value="CE4_NodB_like_6s_7s"/>
    <property type="match status" value="1"/>
</dbReference>
<gene>
    <name evidence="6" type="ORF">GCM10008013_17470</name>
</gene>
<protein>
    <recommendedName>
        <fullName evidence="5">NodB homology domain-containing protein</fullName>
    </recommendedName>
</protein>
<dbReference type="PROSITE" id="PS51677">
    <property type="entry name" value="NODB"/>
    <property type="match status" value="1"/>
</dbReference>
<dbReference type="Pfam" id="PF01522">
    <property type="entry name" value="Polysacc_deac_1"/>
    <property type="match status" value="1"/>
</dbReference>
<keyword evidence="4" id="KW-0732">Signal</keyword>
<proteinExistence type="predicted"/>
<dbReference type="SUPFAM" id="SSF88713">
    <property type="entry name" value="Glycoside hydrolase/deacetylase"/>
    <property type="match status" value="1"/>
</dbReference>
<dbReference type="PROSITE" id="PS51257">
    <property type="entry name" value="PROKAR_LIPOPROTEIN"/>
    <property type="match status" value="1"/>
</dbReference>
<dbReference type="InterPro" id="IPR050248">
    <property type="entry name" value="Polysacc_deacetylase_ArnD"/>
</dbReference>
<dbReference type="InterPro" id="IPR011330">
    <property type="entry name" value="Glyco_hydro/deAcase_b/a-brl"/>
</dbReference>
<dbReference type="PANTHER" id="PTHR10587:SF133">
    <property type="entry name" value="CHITIN DEACETYLASE 1-RELATED"/>
    <property type="match status" value="1"/>
</dbReference>
<dbReference type="InterPro" id="IPR002509">
    <property type="entry name" value="NODB_dom"/>
</dbReference>
<name>A0ABQ1YBT3_9BACL</name>
<keyword evidence="2" id="KW-0378">Hydrolase</keyword>
<dbReference type="PANTHER" id="PTHR10587">
    <property type="entry name" value="GLYCOSYL TRANSFERASE-RELATED"/>
    <property type="match status" value="1"/>
</dbReference>
<evidence type="ECO:0000256" key="4">
    <source>
        <dbReference type="SAM" id="SignalP"/>
    </source>
</evidence>
<evidence type="ECO:0000256" key="3">
    <source>
        <dbReference type="SAM" id="MobiDB-lite"/>
    </source>
</evidence>
<dbReference type="EMBL" id="BMFT01000001">
    <property type="protein sequence ID" value="GGH20231.1"/>
    <property type="molecule type" value="Genomic_DNA"/>
</dbReference>
<keyword evidence="7" id="KW-1185">Reference proteome</keyword>
<evidence type="ECO:0000259" key="5">
    <source>
        <dbReference type="PROSITE" id="PS51677"/>
    </source>
</evidence>
<feature type="chain" id="PRO_5045078825" description="NodB homology domain-containing protein" evidence="4">
    <location>
        <begin position="27"/>
        <end position="260"/>
    </location>
</feature>
<accession>A0ABQ1YBT3</accession>
<keyword evidence="1" id="KW-0479">Metal-binding</keyword>
<evidence type="ECO:0000256" key="2">
    <source>
        <dbReference type="ARBA" id="ARBA00022801"/>
    </source>
</evidence>
<evidence type="ECO:0000313" key="6">
    <source>
        <dbReference type="EMBL" id="GGH20231.1"/>
    </source>
</evidence>
<feature type="signal peptide" evidence="4">
    <location>
        <begin position="1"/>
        <end position="26"/>
    </location>
</feature>
<feature type="domain" description="NodB homology" evidence="5">
    <location>
        <begin position="72"/>
        <end position="252"/>
    </location>
</feature>
<comment type="caution">
    <text evidence="6">The sequence shown here is derived from an EMBL/GenBank/DDBJ whole genome shotgun (WGS) entry which is preliminary data.</text>
</comment>
<feature type="compositionally biased region" description="Low complexity" evidence="3">
    <location>
        <begin position="35"/>
        <end position="49"/>
    </location>
</feature>
<organism evidence="6 7">
    <name type="scientific">Paenibacillus segetis</name>
    <dbReference type="NCBI Taxonomy" id="1325360"/>
    <lineage>
        <taxon>Bacteria</taxon>
        <taxon>Bacillati</taxon>
        <taxon>Bacillota</taxon>
        <taxon>Bacilli</taxon>
        <taxon>Bacillales</taxon>
        <taxon>Paenibacillaceae</taxon>
        <taxon>Paenibacillus</taxon>
    </lineage>
</organism>
<evidence type="ECO:0000313" key="7">
    <source>
        <dbReference type="Proteomes" id="UP000659344"/>
    </source>
</evidence>
<dbReference type="Proteomes" id="UP000659344">
    <property type="component" value="Unassembled WGS sequence"/>
</dbReference>